<reference evidence="1 2" key="1">
    <citation type="submission" date="2021-06" db="EMBL/GenBank/DDBJ databases">
        <title>Caerostris extrusa draft genome.</title>
        <authorList>
            <person name="Kono N."/>
            <person name="Arakawa K."/>
        </authorList>
    </citation>
    <scope>NUCLEOTIDE SEQUENCE [LARGE SCALE GENOMIC DNA]</scope>
</reference>
<dbReference type="AlphaFoldDB" id="A0AAV4W079"/>
<dbReference type="EMBL" id="BPLR01015429">
    <property type="protein sequence ID" value="GIY76052.1"/>
    <property type="molecule type" value="Genomic_DNA"/>
</dbReference>
<sequence>MDGKERFTPEIFSFFLQRVPSVWSERDLRKLHGNTKRELQTPTPIGLVTRWLLYKGGSYIKIPLIPPFHVFMAAIGS</sequence>
<gene>
    <name evidence="1" type="ORF">CEXT_535851</name>
</gene>
<accession>A0AAV4W079</accession>
<evidence type="ECO:0000313" key="1">
    <source>
        <dbReference type="EMBL" id="GIY76052.1"/>
    </source>
</evidence>
<dbReference type="Proteomes" id="UP001054945">
    <property type="component" value="Unassembled WGS sequence"/>
</dbReference>
<name>A0AAV4W079_CAEEX</name>
<comment type="caution">
    <text evidence="1">The sequence shown here is derived from an EMBL/GenBank/DDBJ whole genome shotgun (WGS) entry which is preliminary data.</text>
</comment>
<protein>
    <submittedName>
        <fullName evidence="1">Uncharacterized protein</fullName>
    </submittedName>
</protein>
<keyword evidence="2" id="KW-1185">Reference proteome</keyword>
<proteinExistence type="predicted"/>
<organism evidence="1 2">
    <name type="scientific">Caerostris extrusa</name>
    <name type="common">Bark spider</name>
    <name type="synonym">Caerostris bankana</name>
    <dbReference type="NCBI Taxonomy" id="172846"/>
    <lineage>
        <taxon>Eukaryota</taxon>
        <taxon>Metazoa</taxon>
        <taxon>Ecdysozoa</taxon>
        <taxon>Arthropoda</taxon>
        <taxon>Chelicerata</taxon>
        <taxon>Arachnida</taxon>
        <taxon>Araneae</taxon>
        <taxon>Araneomorphae</taxon>
        <taxon>Entelegynae</taxon>
        <taxon>Araneoidea</taxon>
        <taxon>Araneidae</taxon>
        <taxon>Caerostris</taxon>
    </lineage>
</organism>
<evidence type="ECO:0000313" key="2">
    <source>
        <dbReference type="Proteomes" id="UP001054945"/>
    </source>
</evidence>